<dbReference type="RefSeq" id="WP_099068615.1">
    <property type="nucleotide sequence ID" value="NZ_LAHD01000030.1"/>
</dbReference>
<dbReference type="Proteomes" id="UP000222310">
    <property type="component" value="Unassembled WGS sequence"/>
</dbReference>
<sequence>MQLISELTPHQEALLCEYKRKWQLAALSTQVIDTQKATQAIKAVYKQISSVEEFDIYFFDSPFGIANLSFINCVYPHEDWCNPRKLNNLIRRLEKQLLKKGLFSNTFHRYIVSPLIETVGRQLDIHLWNYLQKQLGFWSIIHSLIPVNLRDSEKLSPVWKSAKTNQQRRLEGLWRFLASGLVVPDAECSVCCLLDYCISELQCFPEDNLWHILKTFVNDCGWTFFFQDFCFTCNRPYKVMLKEQGQPLSENEAVIEFLDGFSVFTKHDISLS</sequence>
<evidence type="ECO:0000313" key="1">
    <source>
        <dbReference type="EMBL" id="PHK03961.1"/>
    </source>
</evidence>
<gene>
    <name evidence="1" type="ORF">VF08_12905</name>
</gene>
<evidence type="ECO:0000313" key="2">
    <source>
        <dbReference type="Proteomes" id="UP000222310"/>
    </source>
</evidence>
<dbReference type="EMBL" id="LAHD01000030">
    <property type="protein sequence ID" value="PHK03961.1"/>
    <property type="molecule type" value="Genomic_DNA"/>
</dbReference>
<organism evidence="1 2">
    <name type="scientific">Nostoc linckia z8</name>
    <dbReference type="NCBI Taxonomy" id="1628746"/>
    <lineage>
        <taxon>Bacteria</taxon>
        <taxon>Bacillati</taxon>
        <taxon>Cyanobacteriota</taxon>
        <taxon>Cyanophyceae</taxon>
        <taxon>Nostocales</taxon>
        <taxon>Nostocaceae</taxon>
        <taxon>Nostoc</taxon>
    </lineage>
</organism>
<proteinExistence type="predicted"/>
<dbReference type="GeneID" id="57096608"/>
<dbReference type="AlphaFoldDB" id="A0A9Q5ZCT3"/>
<accession>A0A9Q5ZCT3</accession>
<comment type="caution">
    <text evidence="1">The sequence shown here is derived from an EMBL/GenBank/DDBJ whole genome shotgun (WGS) entry which is preliminary data.</text>
</comment>
<protein>
    <submittedName>
        <fullName evidence="1">Uncharacterized protein</fullName>
    </submittedName>
</protein>
<reference evidence="1 2" key="1">
    <citation type="submission" date="2015-02" db="EMBL/GenBank/DDBJ databases">
        <title>Nostoc linckia genome annotation.</title>
        <authorList>
            <person name="Zhou Z."/>
        </authorList>
    </citation>
    <scope>NUCLEOTIDE SEQUENCE [LARGE SCALE GENOMIC DNA]</scope>
    <source>
        <strain evidence="2">z8</strain>
    </source>
</reference>
<name>A0A9Q5ZCT3_NOSLI</name>